<proteinExistence type="predicted"/>
<evidence type="ECO:0000313" key="1">
    <source>
        <dbReference type="EMBL" id="KAL0922560.1"/>
    </source>
</evidence>
<dbReference type="PROSITE" id="PS51257">
    <property type="entry name" value="PROKAR_LIPOPROTEIN"/>
    <property type="match status" value="1"/>
</dbReference>
<dbReference type="EMBL" id="JANQDX010000006">
    <property type="protein sequence ID" value="KAL0922560.1"/>
    <property type="molecule type" value="Genomic_DNA"/>
</dbReference>
<sequence length="163" mass="18861">MKRWSGVECFIPWHTSGSSCELWPHTWLCRFYTSEQSQGQVGHPDEDDLNNIADEDDLNNIADEDNIFWKTSLPQRKSAKVSKKIFSIKSTSQDRCMADPDLDSGIVFDEQGYIHILHSTFFDVNPRIDHTVEGYVERILDTLVEAIEEQLDNVQWHLASYPQ</sequence>
<gene>
    <name evidence="1" type="ORF">M5K25_006551</name>
</gene>
<accession>A0ABD0VBX5</accession>
<name>A0ABD0VBX5_DENTH</name>
<organism evidence="1 2">
    <name type="scientific">Dendrobium thyrsiflorum</name>
    <name type="common">Pinecone-like raceme dendrobium</name>
    <name type="synonym">Orchid</name>
    <dbReference type="NCBI Taxonomy" id="117978"/>
    <lineage>
        <taxon>Eukaryota</taxon>
        <taxon>Viridiplantae</taxon>
        <taxon>Streptophyta</taxon>
        <taxon>Embryophyta</taxon>
        <taxon>Tracheophyta</taxon>
        <taxon>Spermatophyta</taxon>
        <taxon>Magnoliopsida</taxon>
        <taxon>Liliopsida</taxon>
        <taxon>Asparagales</taxon>
        <taxon>Orchidaceae</taxon>
        <taxon>Epidendroideae</taxon>
        <taxon>Malaxideae</taxon>
        <taxon>Dendrobiinae</taxon>
        <taxon>Dendrobium</taxon>
    </lineage>
</organism>
<comment type="caution">
    <text evidence="1">The sequence shown here is derived from an EMBL/GenBank/DDBJ whole genome shotgun (WGS) entry which is preliminary data.</text>
</comment>
<keyword evidence="2" id="KW-1185">Reference proteome</keyword>
<evidence type="ECO:0000313" key="2">
    <source>
        <dbReference type="Proteomes" id="UP001552299"/>
    </source>
</evidence>
<dbReference type="Proteomes" id="UP001552299">
    <property type="component" value="Unassembled WGS sequence"/>
</dbReference>
<reference evidence="1 2" key="1">
    <citation type="journal article" date="2024" name="Plant Biotechnol. J.">
        <title>Dendrobium thyrsiflorum genome and its molecular insights into genes involved in important horticultural traits.</title>
        <authorList>
            <person name="Chen B."/>
            <person name="Wang J.Y."/>
            <person name="Zheng P.J."/>
            <person name="Li K.L."/>
            <person name="Liang Y.M."/>
            <person name="Chen X.F."/>
            <person name="Zhang C."/>
            <person name="Zhao X."/>
            <person name="He X."/>
            <person name="Zhang G.Q."/>
            <person name="Liu Z.J."/>
            <person name="Xu Q."/>
        </authorList>
    </citation>
    <scope>NUCLEOTIDE SEQUENCE [LARGE SCALE GENOMIC DNA]</scope>
    <source>
        <strain evidence="1">GZMU011</strain>
    </source>
</reference>
<dbReference type="AlphaFoldDB" id="A0ABD0VBX5"/>
<protein>
    <submittedName>
        <fullName evidence="1">Uncharacterized protein</fullName>
    </submittedName>
</protein>